<protein>
    <submittedName>
        <fullName evidence="2">Uncharacterized protein</fullName>
    </submittedName>
</protein>
<accession>A0ABN8B1T8</accession>
<name>A0ABN8B1T8_CHISP</name>
<dbReference type="Proteomes" id="UP001153292">
    <property type="component" value="Chromosome 21"/>
</dbReference>
<organism evidence="2 3">
    <name type="scientific">Chilo suppressalis</name>
    <name type="common">Asiatic rice borer moth</name>
    <dbReference type="NCBI Taxonomy" id="168631"/>
    <lineage>
        <taxon>Eukaryota</taxon>
        <taxon>Metazoa</taxon>
        <taxon>Ecdysozoa</taxon>
        <taxon>Arthropoda</taxon>
        <taxon>Hexapoda</taxon>
        <taxon>Insecta</taxon>
        <taxon>Pterygota</taxon>
        <taxon>Neoptera</taxon>
        <taxon>Endopterygota</taxon>
        <taxon>Lepidoptera</taxon>
        <taxon>Glossata</taxon>
        <taxon>Ditrysia</taxon>
        <taxon>Pyraloidea</taxon>
        <taxon>Crambidae</taxon>
        <taxon>Crambinae</taxon>
        <taxon>Chilo</taxon>
    </lineage>
</organism>
<dbReference type="EMBL" id="OU963914">
    <property type="protein sequence ID" value="CAH0402917.1"/>
    <property type="molecule type" value="Genomic_DNA"/>
</dbReference>
<evidence type="ECO:0000313" key="2">
    <source>
        <dbReference type="EMBL" id="CAH0402917.1"/>
    </source>
</evidence>
<proteinExistence type="predicted"/>
<evidence type="ECO:0000256" key="1">
    <source>
        <dbReference type="SAM" id="MobiDB-lite"/>
    </source>
</evidence>
<evidence type="ECO:0000313" key="3">
    <source>
        <dbReference type="Proteomes" id="UP001153292"/>
    </source>
</evidence>
<feature type="compositionally biased region" description="Basic and acidic residues" evidence="1">
    <location>
        <begin position="71"/>
        <end position="84"/>
    </location>
</feature>
<reference evidence="2" key="1">
    <citation type="submission" date="2021-12" db="EMBL/GenBank/DDBJ databases">
        <authorList>
            <person name="King R."/>
        </authorList>
    </citation>
    <scope>NUCLEOTIDE SEQUENCE</scope>
</reference>
<keyword evidence="3" id="KW-1185">Reference proteome</keyword>
<gene>
    <name evidence="2" type="ORF">CHILSU_LOCUS6171</name>
</gene>
<sequence>MERSRKILQSPARGKHCRSLVQRRACLEHHGYSAESDKPLKAETAMILPGELSVSRHSNETVDISKNLRLRNPDDPESNSHRDDVEAMLLGKSDSSSKLVVPTPTPMEVDNTDMSNLIDDVVQLNAIQVKQHLTKIKQ</sequence>
<feature type="region of interest" description="Disordered" evidence="1">
    <location>
        <begin position="55"/>
        <end position="84"/>
    </location>
</feature>